<dbReference type="AlphaFoldDB" id="A0A4V2Z8Q8"/>
<name>A0A4V2Z8Q8_9RHOB</name>
<proteinExistence type="predicted"/>
<dbReference type="EMBL" id="SMFP01000001">
    <property type="protein sequence ID" value="TDE41246.1"/>
    <property type="molecule type" value="Genomic_DNA"/>
</dbReference>
<sequence length="85" mass="9328">MEIEPQDTAASDGIWAEHLPALRAFLAAGTQWRFIAMGEGRMRAVGLDYTGVEVALNRAGIETTPRIWRDMQAIEIAARTALNEG</sequence>
<evidence type="ECO:0008006" key="3">
    <source>
        <dbReference type="Google" id="ProtNLM"/>
    </source>
</evidence>
<keyword evidence="2" id="KW-1185">Reference proteome</keyword>
<protein>
    <recommendedName>
        <fullName evidence="3">DUF1799 domain-containing protein</fullName>
    </recommendedName>
</protein>
<organism evidence="1 2">
    <name type="scientific">Antarcticimicrobium sediminis</name>
    <dbReference type="NCBI Taxonomy" id="2546227"/>
    <lineage>
        <taxon>Bacteria</taxon>
        <taxon>Pseudomonadati</taxon>
        <taxon>Pseudomonadota</taxon>
        <taxon>Alphaproteobacteria</taxon>
        <taxon>Rhodobacterales</taxon>
        <taxon>Paracoccaceae</taxon>
        <taxon>Antarcticimicrobium</taxon>
    </lineage>
</organism>
<reference evidence="1 2" key="1">
    <citation type="submission" date="2019-03" db="EMBL/GenBank/DDBJ databases">
        <authorList>
            <person name="Zhang S."/>
        </authorList>
    </citation>
    <scope>NUCLEOTIDE SEQUENCE [LARGE SCALE GENOMIC DNA]</scope>
    <source>
        <strain evidence="1 2">S4J41</strain>
    </source>
</reference>
<dbReference type="InterPro" id="IPR014915">
    <property type="entry name" value="Phage_TLS_TfmB"/>
</dbReference>
<dbReference type="Pfam" id="PF08809">
    <property type="entry name" value="DUF1799"/>
    <property type="match status" value="1"/>
</dbReference>
<dbReference type="Proteomes" id="UP000294662">
    <property type="component" value="Unassembled WGS sequence"/>
</dbReference>
<comment type="caution">
    <text evidence="1">The sequence shown here is derived from an EMBL/GenBank/DDBJ whole genome shotgun (WGS) entry which is preliminary data.</text>
</comment>
<accession>A0A4V2Z8Q8</accession>
<evidence type="ECO:0000313" key="2">
    <source>
        <dbReference type="Proteomes" id="UP000294662"/>
    </source>
</evidence>
<evidence type="ECO:0000313" key="1">
    <source>
        <dbReference type="EMBL" id="TDE41246.1"/>
    </source>
</evidence>
<dbReference type="OrthoDB" id="7363705at2"/>
<gene>
    <name evidence="1" type="ORF">E1B25_01550</name>
</gene>